<dbReference type="EMBL" id="JARJCM010000262">
    <property type="protein sequence ID" value="KAJ7020467.1"/>
    <property type="molecule type" value="Genomic_DNA"/>
</dbReference>
<evidence type="ECO:0000256" key="1">
    <source>
        <dbReference type="SAM" id="MobiDB-lite"/>
    </source>
</evidence>
<protein>
    <submittedName>
        <fullName evidence="2">Uncharacterized protein</fullName>
    </submittedName>
</protein>
<reference evidence="2" key="1">
    <citation type="submission" date="2023-03" db="EMBL/GenBank/DDBJ databases">
        <title>Massive genome expansion in bonnet fungi (Mycena s.s.) driven by repeated elements and novel gene families across ecological guilds.</title>
        <authorList>
            <consortium name="Lawrence Berkeley National Laboratory"/>
            <person name="Harder C.B."/>
            <person name="Miyauchi S."/>
            <person name="Viragh M."/>
            <person name="Kuo A."/>
            <person name="Thoen E."/>
            <person name="Andreopoulos B."/>
            <person name="Lu D."/>
            <person name="Skrede I."/>
            <person name="Drula E."/>
            <person name="Henrissat B."/>
            <person name="Morin E."/>
            <person name="Kohler A."/>
            <person name="Barry K."/>
            <person name="LaButti K."/>
            <person name="Morin E."/>
            <person name="Salamov A."/>
            <person name="Lipzen A."/>
            <person name="Mereny Z."/>
            <person name="Hegedus B."/>
            <person name="Baldrian P."/>
            <person name="Stursova M."/>
            <person name="Weitz H."/>
            <person name="Taylor A."/>
            <person name="Grigoriev I.V."/>
            <person name="Nagy L.G."/>
            <person name="Martin F."/>
            <person name="Kauserud H."/>
        </authorList>
    </citation>
    <scope>NUCLEOTIDE SEQUENCE</scope>
    <source>
        <strain evidence="2">CBHHK200</strain>
    </source>
</reference>
<sequence>MSDSQLYSRLLLPKGHGFPLFHPQPFDDLPMESRRVGTDIGDVGIVTSDGSFDVIFNICRAADDAVNRFGVPDGFERVDLGPGDIAPRAQYHRPGSDVSNTRISKRRLDVDAGVESNVFLPFGAGAVVEISTSSKETAVLLLPDGASRTDLRPKNMFRDYALKHAQRWYAFVNGKLHRMVGNGDLYLVTGTDKSSSWSVVAVENHSEDCKISLKLKAAPIGSAGTSCVWEWETANSFADSGPRPLPADGERAENQ</sequence>
<gene>
    <name evidence="2" type="ORF">C8F04DRAFT_1014296</name>
</gene>
<evidence type="ECO:0000313" key="2">
    <source>
        <dbReference type="EMBL" id="KAJ7020467.1"/>
    </source>
</evidence>
<keyword evidence="3" id="KW-1185">Reference proteome</keyword>
<feature type="region of interest" description="Disordered" evidence="1">
    <location>
        <begin position="236"/>
        <end position="255"/>
    </location>
</feature>
<dbReference type="Proteomes" id="UP001218188">
    <property type="component" value="Unassembled WGS sequence"/>
</dbReference>
<comment type="caution">
    <text evidence="2">The sequence shown here is derived from an EMBL/GenBank/DDBJ whole genome shotgun (WGS) entry which is preliminary data.</text>
</comment>
<evidence type="ECO:0000313" key="3">
    <source>
        <dbReference type="Proteomes" id="UP001218188"/>
    </source>
</evidence>
<feature type="non-terminal residue" evidence="2">
    <location>
        <position position="1"/>
    </location>
</feature>
<dbReference type="AlphaFoldDB" id="A0AAD6WPI5"/>
<accession>A0AAD6WPI5</accession>
<proteinExistence type="predicted"/>
<name>A0AAD6WPI5_9AGAR</name>
<organism evidence="2 3">
    <name type="scientific">Mycena alexandri</name>
    <dbReference type="NCBI Taxonomy" id="1745969"/>
    <lineage>
        <taxon>Eukaryota</taxon>
        <taxon>Fungi</taxon>
        <taxon>Dikarya</taxon>
        <taxon>Basidiomycota</taxon>
        <taxon>Agaricomycotina</taxon>
        <taxon>Agaricomycetes</taxon>
        <taxon>Agaricomycetidae</taxon>
        <taxon>Agaricales</taxon>
        <taxon>Marasmiineae</taxon>
        <taxon>Mycenaceae</taxon>
        <taxon>Mycena</taxon>
    </lineage>
</organism>